<dbReference type="PANTHER" id="PTHR35868">
    <property type="entry name" value="DUF2804 DOMAIN-CONTAINING PROTEIN-RELATED"/>
    <property type="match status" value="1"/>
</dbReference>
<name>A0A7W6IFC4_9HYPH</name>
<evidence type="ECO:0000313" key="2">
    <source>
        <dbReference type="Proteomes" id="UP000519439"/>
    </source>
</evidence>
<protein>
    <recommendedName>
        <fullName evidence="3">DUF2804 domain-containing protein</fullName>
    </recommendedName>
</protein>
<dbReference type="Pfam" id="PF10974">
    <property type="entry name" value="DUF2804"/>
    <property type="match status" value="1"/>
</dbReference>
<dbReference type="EMBL" id="JACIDC010000006">
    <property type="protein sequence ID" value="MBB4040476.1"/>
    <property type="molecule type" value="Genomic_DNA"/>
</dbReference>
<evidence type="ECO:0000313" key="1">
    <source>
        <dbReference type="EMBL" id="MBB4040476.1"/>
    </source>
</evidence>
<dbReference type="AlphaFoldDB" id="A0A7W6IFC4"/>
<dbReference type="RefSeq" id="WP_210163816.1">
    <property type="nucleotide sequence ID" value="NZ_JACIDC010000006.1"/>
</dbReference>
<dbReference type="Proteomes" id="UP000519439">
    <property type="component" value="Unassembled WGS sequence"/>
</dbReference>
<evidence type="ECO:0008006" key="3">
    <source>
        <dbReference type="Google" id="ProtNLM"/>
    </source>
</evidence>
<comment type="caution">
    <text evidence="1">The sequence shown here is derived from an EMBL/GenBank/DDBJ whole genome shotgun (WGS) entry which is preliminary data.</text>
</comment>
<dbReference type="InterPro" id="IPR021243">
    <property type="entry name" value="DUF2804"/>
</dbReference>
<organism evidence="1 2">
    <name type="scientific">Microvirga flocculans</name>
    <dbReference type="NCBI Taxonomy" id="217168"/>
    <lineage>
        <taxon>Bacteria</taxon>
        <taxon>Pseudomonadati</taxon>
        <taxon>Pseudomonadota</taxon>
        <taxon>Alphaproteobacteria</taxon>
        <taxon>Hyphomicrobiales</taxon>
        <taxon>Methylobacteriaceae</taxon>
        <taxon>Microvirga</taxon>
    </lineage>
</organism>
<gene>
    <name evidence="1" type="ORF">GGR34_002129</name>
</gene>
<proteinExistence type="predicted"/>
<reference evidence="1 2" key="1">
    <citation type="submission" date="2020-08" db="EMBL/GenBank/DDBJ databases">
        <title>Genomic Encyclopedia of Type Strains, Phase IV (KMG-IV): sequencing the most valuable type-strain genomes for metagenomic binning, comparative biology and taxonomic classification.</title>
        <authorList>
            <person name="Goeker M."/>
        </authorList>
    </citation>
    <scope>NUCLEOTIDE SEQUENCE [LARGE SCALE GENOMIC DNA]</scope>
    <source>
        <strain evidence="1 2">DSM 15743</strain>
    </source>
</reference>
<dbReference type="PANTHER" id="PTHR35868:SF3">
    <property type="entry name" value="DUF2804 DOMAIN-CONTAINING PROTEIN"/>
    <property type="match status" value="1"/>
</dbReference>
<keyword evidence="2" id="KW-1185">Reference proteome</keyword>
<accession>A0A7W6IFC4</accession>
<sequence>MIAKEDFCAMVGGEMKVERELTREVDLCLPNGRLNPAAVGWTRKPLHRANLKGWGRNKRFEYWCITTPDLIVAVNVSHSDYRVTLATFFLDLKSLNAIPEAEIHWLPRSRVDEMPERSGTGPVVGRGDRMRIEMLPSSTGVTLRAKTPRLDVDLAVIVEPGHESMGVVVPWDDRRFQYTRKDNCLPVSGRVVADGREYSVDRATAYATLDHGRGRWPYSITWNWASASGRTHGHEIGLQFGAKWTDNTPSTENALRIDGRIEKLSQETIWTYDRNDWMRPWTIRSERVDLVFTPLYDRASSFDRLIVCSKEHQVFGYFDGHVFDEAGRRYEIEHMLGWAEEVHRRW</sequence>